<evidence type="ECO:0000256" key="2">
    <source>
        <dbReference type="SAM" id="SignalP"/>
    </source>
</evidence>
<feature type="region of interest" description="Disordered" evidence="1">
    <location>
        <begin position="177"/>
        <end position="204"/>
    </location>
</feature>
<protein>
    <submittedName>
        <fullName evidence="3">Uncharacterized protein</fullName>
    </submittedName>
</protein>
<reference evidence="3 4" key="1">
    <citation type="submission" date="2019-05" db="EMBL/GenBank/DDBJ databases">
        <title>The Complete Genome Sequence of the n-alkane-degrading Desulfoglaeba alkanexedens ALDC reveals multiple alkylsuccinate synthase gene clusters.</title>
        <authorList>
            <person name="Callaghan A.V."/>
            <person name="Davidova I.A."/>
            <person name="Duncan K.E."/>
            <person name="Morris B."/>
            <person name="McInerney M.J."/>
        </authorList>
    </citation>
    <scope>NUCLEOTIDE SEQUENCE [LARGE SCALE GENOMIC DNA]</scope>
    <source>
        <strain evidence="3 4">ALDC</strain>
    </source>
</reference>
<keyword evidence="4" id="KW-1185">Reference proteome</keyword>
<keyword evidence="2" id="KW-0732">Signal</keyword>
<evidence type="ECO:0000256" key="1">
    <source>
        <dbReference type="SAM" id="MobiDB-lite"/>
    </source>
</evidence>
<accession>A0A4P8L4W9</accession>
<evidence type="ECO:0000313" key="4">
    <source>
        <dbReference type="Proteomes" id="UP000298602"/>
    </source>
</evidence>
<name>A0A4P8L4W9_9BACT</name>
<feature type="chain" id="PRO_5020324544" evidence="2">
    <location>
        <begin position="27"/>
        <end position="204"/>
    </location>
</feature>
<gene>
    <name evidence="3" type="ORF">FDQ92_12900</name>
</gene>
<dbReference type="KEGG" id="dax:FDQ92_12900"/>
<proteinExistence type="predicted"/>
<dbReference type="RefSeq" id="WP_137425272.1">
    <property type="nucleotide sequence ID" value="NZ_CP040098.1"/>
</dbReference>
<feature type="compositionally biased region" description="Basic and acidic residues" evidence="1">
    <location>
        <begin position="177"/>
        <end position="187"/>
    </location>
</feature>
<dbReference type="Proteomes" id="UP000298602">
    <property type="component" value="Chromosome"/>
</dbReference>
<evidence type="ECO:0000313" key="3">
    <source>
        <dbReference type="EMBL" id="QCQ22989.1"/>
    </source>
</evidence>
<organism evidence="3 4">
    <name type="scientific">Desulfoglaeba alkanexedens ALDC</name>
    <dbReference type="NCBI Taxonomy" id="980445"/>
    <lineage>
        <taxon>Bacteria</taxon>
        <taxon>Pseudomonadati</taxon>
        <taxon>Thermodesulfobacteriota</taxon>
        <taxon>Syntrophobacteria</taxon>
        <taxon>Syntrophobacterales</taxon>
        <taxon>Syntrophobacteraceae</taxon>
        <taxon>Desulfoglaeba</taxon>
    </lineage>
</organism>
<sequence>MKRSIMRRLAAAFVLAATLGAYPAAAAENNSYRAGYVTGYQDAQVLKPADPELTYGTYAARKRDELKAKGEVPISYWRGLKDGFRDAVRGWIPKFTLDRVDLQALPPHLRPEGPAVIDTDEYKAGYLRGYREAPEALSWDDTETPRTYARRRSDELERGGPVPPAYWRGLMDGFRDAQENHPPRYTEGDVDWTGVPEHLSPSRW</sequence>
<feature type="signal peptide" evidence="2">
    <location>
        <begin position="1"/>
        <end position="26"/>
    </location>
</feature>
<reference evidence="3 4" key="2">
    <citation type="submission" date="2019-05" db="EMBL/GenBank/DDBJ databases">
        <authorList>
            <person name="Suflita J.M."/>
            <person name="Marks C.R."/>
        </authorList>
    </citation>
    <scope>NUCLEOTIDE SEQUENCE [LARGE SCALE GENOMIC DNA]</scope>
    <source>
        <strain evidence="3 4">ALDC</strain>
    </source>
</reference>
<dbReference type="EMBL" id="CP040098">
    <property type="protein sequence ID" value="QCQ22989.1"/>
    <property type="molecule type" value="Genomic_DNA"/>
</dbReference>
<dbReference type="AlphaFoldDB" id="A0A4P8L4W9"/>